<dbReference type="Proteomes" id="UP000282759">
    <property type="component" value="Unassembled WGS sequence"/>
</dbReference>
<evidence type="ECO:0000313" key="2">
    <source>
        <dbReference type="Proteomes" id="UP000282759"/>
    </source>
</evidence>
<protein>
    <submittedName>
        <fullName evidence="1">Uncharacterized protein</fullName>
    </submittedName>
</protein>
<dbReference type="RefSeq" id="WP_127704791.1">
    <property type="nucleotide sequence ID" value="NZ_SACK01000003.1"/>
</dbReference>
<dbReference type="AlphaFoldDB" id="A0A437MU09"/>
<proteinExistence type="predicted"/>
<accession>A0A437MU09</accession>
<evidence type="ECO:0000313" key="1">
    <source>
        <dbReference type="EMBL" id="RVU01080.1"/>
    </source>
</evidence>
<organism evidence="1 2">
    <name type="scientific">Mucilaginibacter limnophilus</name>
    <dbReference type="NCBI Taxonomy" id="1932778"/>
    <lineage>
        <taxon>Bacteria</taxon>
        <taxon>Pseudomonadati</taxon>
        <taxon>Bacteroidota</taxon>
        <taxon>Sphingobacteriia</taxon>
        <taxon>Sphingobacteriales</taxon>
        <taxon>Sphingobacteriaceae</taxon>
        <taxon>Mucilaginibacter</taxon>
    </lineage>
</organism>
<reference evidence="1 2" key="1">
    <citation type="submission" date="2019-01" db="EMBL/GenBank/DDBJ databases">
        <authorList>
            <person name="Chen W.-M."/>
        </authorList>
    </citation>
    <scope>NUCLEOTIDE SEQUENCE [LARGE SCALE GENOMIC DNA]</scope>
    <source>
        <strain evidence="1 2">YBJ-36</strain>
    </source>
</reference>
<dbReference type="OrthoDB" id="958788at2"/>
<name>A0A437MU09_9SPHI</name>
<sequence length="261" mass="30908">MHHISINDIKYQAPASWDELTAATLLRLAINFHFIPEHRQHQRDYYMVYGLFNMPEILKLPNYLKDQLVPLITWVYEKPLIKAWIIKKLRISGESYYGPKDRLANLTAEEFMFCEGAYQRYLGSNDYKYLDILIAVLYQKKHWFTGNRKKYSMESAGEHERHFKGLKKYVKRAIAINYAGCRNFIIQAFPYIWKESEETTAIDAGTGTQITNWASLFHDVAGDKFGYYDEVLQTNIWLVLMDMNKKSKYNEELEEKLRSNR</sequence>
<dbReference type="EMBL" id="SACK01000003">
    <property type="protein sequence ID" value="RVU01080.1"/>
    <property type="molecule type" value="Genomic_DNA"/>
</dbReference>
<keyword evidence="2" id="KW-1185">Reference proteome</keyword>
<comment type="caution">
    <text evidence="1">The sequence shown here is derived from an EMBL/GenBank/DDBJ whole genome shotgun (WGS) entry which is preliminary data.</text>
</comment>
<gene>
    <name evidence="1" type="ORF">EOD41_10725</name>
</gene>